<keyword evidence="6 10" id="KW-0460">Magnesium</keyword>
<dbReference type="Pfam" id="PF01751">
    <property type="entry name" value="Toprim"/>
    <property type="match status" value="1"/>
</dbReference>
<dbReference type="Gene3D" id="3.30.565.10">
    <property type="entry name" value="Histidine kinase-like ATPase, C-terminal domain"/>
    <property type="match status" value="1"/>
</dbReference>
<dbReference type="Pfam" id="PF00986">
    <property type="entry name" value="DNA_gyraseB_C"/>
    <property type="match status" value="1"/>
</dbReference>
<dbReference type="PANTHER" id="PTHR45866:SF1">
    <property type="entry name" value="DNA GYRASE SUBUNIT B, MITOCHONDRIAL"/>
    <property type="match status" value="1"/>
</dbReference>
<comment type="catalytic activity">
    <reaction evidence="1 10">
        <text>ATP-dependent breakage, passage and rejoining of double-stranded DNA.</text>
        <dbReference type="EC" id="5.6.2.2"/>
    </reaction>
</comment>
<dbReference type="Proteomes" id="UP000252355">
    <property type="component" value="Unassembled WGS sequence"/>
</dbReference>
<evidence type="ECO:0000256" key="9">
    <source>
        <dbReference type="ARBA" id="ARBA00023235"/>
    </source>
</evidence>
<dbReference type="PANTHER" id="PTHR45866">
    <property type="entry name" value="DNA GYRASE/TOPOISOMERASE SUBUNIT B"/>
    <property type="match status" value="1"/>
</dbReference>
<dbReference type="GO" id="GO:0003677">
    <property type="term" value="F:DNA binding"/>
    <property type="evidence" value="ECO:0007669"/>
    <property type="project" value="UniProtKB-KW"/>
</dbReference>
<evidence type="ECO:0000256" key="11">
    <source>
        <dbReference type="SAM" id="MobiDB-lite"/>
    </source>
</evidence>
<dbReference type="InterPro" id="IPR034160">
    <property type="entry name" value="TOPRIM_GyrB"/>
</dbReference>
<comment type="miscellaneous">
    <text evidence="10">Few gyrases are as efficient as E.coli at forming negative supercoils. Not all organisms have 2 type II topoisomerases; in organisms with a single type II topoisomerase this enzyme also has to decatenate newly replicated chromosomes.</text>
</comment>
<proteinExistence type="inferred from homology"/>
<dbReference type="FunFam" id="3.30.565.10:FF:000002">
    <property type="entry name" value="DNA gyrase subunit B"/>
    <property type="match status" value="1"/>
</dbReference>
<dbReference type="PROSITE" id="PS00177">
    <property type="entry name" value="TOPOISOMERASE_II"/>
    <property type="match status" value="1"/>
</dbReference>
<dbReference type="GO" id="GO:0006265">
    <property type="term" value="P:DNA topological change"/>
    <property type="evidence" value="ECO:0007669"/>
    <property type="project" value="UniProtKB-UniRule"/>
</dbReference>
<dbReference type="InterPro" id="IPR011557">
    <property type="entry name" value="GyrB"/>
</dbReference>
<evidence type="ECO:0000259" key="12">
    <source>
        <dbReference type="PROSITE" id="PS50880"/>
    </source>
</evidence>
<evidence type="ECO:0000256" key="4">
    <source>
        <dbReference type="ARBA" id="ARBA00022741"/>
    </source>
</evidence>
<feature type="binding site" evidence="10">
    <location>
        <position position="531"/>
    </location>
    <ligand>
        <name>Mg(2+)</name>
        <dbReference type="ChEBI" id="CHEBI:18420"/>
        <label>1</label>
        <note>catalytic</note>
    </ligand>
</feature>
<dbReference type="SUPFAM" id="SSF54211">
    <property type="entry name" value="Ribosomal protein S5 domain 2-like"/>
    <property type="match status" value="1"/>
</dbReference>
<keyword evidence="9 10" id="KW-0413">Isomerase</keyword>
<keyword evidence="3 10" id="KW-0479">Metal-binding</keyword>
<dbReference type="GO" id="GO:0005694">
    <property type="term" value="C:chromosome"/>
    <property type="evidence" value="ECO:0007669"/>
    <property type="project" value="InterPro"/>
</dbReference>
<sequence length="668" mass="74149">MSDQEQGAAMQTARPGDPSPNGRPGQNGANGQSAEYSAKNIQVLEGLEAVRKRPGMYIGGTGIDGLHHLVWEVVDNSIDEVMAGYATTVHINMHDDGSISVLDDGRGIPVDIHEATGKPALEVIMTVLHSGGKFDKKSYKFSGGLHGVGISVVNALSEWLEVTVWRDGDTYQQSFARGEPMGPMTVTSGADRRGTKVRFKPDPQIFQTVEFNFDILARRLRELAFLNPGVKIVLRQKSTQKCHLFEYKGGIASFVEYLNETKTPLFRDVISFSKERDGVEVNVALSYNDGYSEQFFAFVNNINTVDGGTHVVGFRSALTKVFNDYLKKDPSLLGKEKGKDVKITTDDVREGLVGVLSIKVPEPQFEGQTKSKLGNPEVRGIVDSVCTEFLAELLEQNPMVAKPVIEKILTSMRARIAAQKARELTRRKTALEASSLPGKLADCQETDPAKSELFIVEGNSAGGSAKQGRDRKTQAVLPLRGKILNVEKTRLEKVVSNEILQDLIAAVGTNIGKDDFDITKTRYHRLIIMTDADVDGAHIRTLLLTFFYRYMPEIIEKGYLYIAQPPLYKIKKGKVERYAYSDAEKEKIVAEFGGHDQVSLQRYKGLGEMNPEQLWETTMNPATRTLKKVQALDALEADRIFSVLMGDKVEPRRQFISQYAKHVKNLDI</sequence>
<dbReference type="GO" id="GO:0046872">
    <property type="term" value="F:metal ion binding"/>
    <property type="evidence" value="ECO:0007669"/>
    <property type="project" value="UniProtKB-KW"/>
</dbReference>
<evidence type="ECO:0000313" key="14">
    <source>
        <dbReference type="Proteomes" id="UP000252355"/>
    </source>
</evidence>
<keyword evidence="4 10" id="KW-0547">Nucleotide-binding</keyword>
<dbReference type="SUPFAM" id="SSF56719">
    <property type="entry name" value="Type II DNA topoisomerase"/>
    <property type="match status" value="1"/>
</dbReference>
<keyword evidence="7 10" id="KW-0799">Topoisomerase</keyword>
<dbReference type="InterPro" id="IPR001241">
    <property type="entry name" value="Topo_IIA"/>
</dbReference>
<dbReference type="InterPro" id="IPR006171">
    <property type="entry name" value="TOPRIM_dom"/>
</dbReference>
<dbReference type="InterPro" id="IPR013506">
    <property type="entry name" value="Topo_IIA_bsu_dom2"/>
</dbReference>
<gene>
    <name evidence="10" type="primary">gyrB</name>
    <name evidence="13" type="ORF">OZSIB_1240</name>
</gene>
<dbReference type="GO" id="GO:0005524">
    <property type="term" value="F:ATP binding"/>
    <property type="evidence" value="ECO:0007669"/>
    <property type="project" value="UniProtKB-UniRule"/>
</dbReference>
<keyword evidence="10" id="KW-0963">Cytoplasm</keyword>
<keyword evidence="5 10" id="KW-0067">ATP-binding</keyword>
<dbReference type="FunFam" id="3.40.50.670:FF:000002">
    <property type="entry name" value="DNA gyrase subunit B"/>
    <property type="match status" value="1"/>
</dbReference>
<dbReference type="Pfam" id="PF00204">
    <property type="entry name" value="DNA_gyraseB"/>
    <property type="match status" value="1"/>
</dbReference>
<feature type="site" description="Interaction with DNA" evidence="10">
    <location>
        <position position="485"/>
    </location>
</feature>
<evidence type="ECO:0000313" key="13">
    <source>
        <dbReference type="EMBL" id="RCK78713.1"/>
    </source>
</evidence>
<dbReference type="Gene3D" id="3.30.230.10">
    <property type="match status" value="1"/>
</dbReference>
<dbReference type="EMBL" id="QOQW01000020">
    <property type="protein sequence ID" value="RCK78713.1"/>
    <property type="molecule type" value="Genomic_DNA"/>
</dbReference>
<dbReference type="CDD" id="cd03366">
    <property type="entry name" value="TOPRIM_TopoIIA_GyrB"/>
    <property type="match status" value="1"/>
</dbReference>
<feature type="binding site" evidence="10">
    <location>
        <position position="531"/>
    </location>
    <ligand>
        <name>Mg(2+)</name>
        <dbReference type="ChEBI" id="CHEBI:18420"/>
        <label>2</label>
    </ligand>
</feature>
<dbReference type="CDD" id="cd16928">
    <property type="entry name" value="HATPase_GyrB-like"/>
    <property type="match status" value="1"/>
</dbReference>
<dbReference type="GO" id="GO:0005737">
    <property type="term" value="C:cytoplasm"/>
    <property type="evidence" value="ECO:0007669"/>
    <property type="project" value="UniProtKB-SubCell"/>
</dbReference>
<evidence type="ECO:0000256" key="8">
    <source>
        <dbReference type="ARBA" id="ARBA00023125"/>
    </source>
</evidence>
<evidence type="ECO:0000256" key="5">
    <source>
        <dbReference type="ARBA" id="ARBA00022840"/>
    </source>
</evidence>
<comment type="subcellular location">
    <subcellularLocation>
        <location evidence="10">Cytoplasm</location>
    </subcellularLocation>
</comment>
<dbReference type="InterPro" id="IPR018522">
    <property type="entry name" value="TopoIIA_CS"/>
</dbReference>
<dbReference type="AlphaFoldDB" id="A0A367ZKT8"/>
<reference evidence="13 14" key="1">
    <citation type="submission" date="2018-05" db="EMBL/GenBank/DDBJ databases">
        <title>A metagenomic window into the 2 km-deep terrestrial subsurface aquifer revealed taxonomically and functionally diverse microbial community comprising novel uncultured bacterial lineages.</title>
        <authorList>
            <person name="Kadnikov V.V."/>
            <person name="Mardanov A.V."/>
            <person name="Beletsky A.V."/>
            <person name="Banks D."/>
            <person name="Pimenov N.V."/>
            <person name="Frank Y.A."/>
            <person name="Karnachuk O.V."/>
            <person name="Ravin N.V."/>
        </authorList>
    </citation>
    <scope>NUCLEOTIDE SEQUENCE [LARGE SCALE GENOMIC DNA]</scope>
    <source>
        <strain evidence="13">BY5</strain>
    </source>
</reference>
<dbReference type="HAMAP" id="MF_01898">
    <property type="entry name" value="GyrB"/>
    <property type="match status" value="1"/>
</dbReference>
<feature type="binding site" evidence="10">
    <location>
        <position position="533"/>
    </location>
    <ligand>
        <name>Mg(2+)</name>
        <dbReference type="ChEBI" id="CHEBI:18420"/>
        <label>2</label>
    </ligand>
</feature>
<protein>
    <recommendedName>
        <fullName evidence="10">DNA gyrase subunit B</fullName>
        <ecNumber evidence="10">5.6.2.2</ecNumber>
    </recommendedName>
</protein>
<evidence type="ECO:0000256" key="7">
    <source>
        <dbReference type="ARBA" id="ARBA00023029"/>
    </source>
</evidence>
<name>A0A367ZKT8_9BACT</name>
<evidence type="ECO:0000256" key="3">
    <source>
        <dbReference type="ARBA" id="ARBA00022723"/>
    </source>
</evidence>
<dbReference type="Pfam" id="PF02518">
    <property type="entry name" value="HATPase_c"/>
    <property type="match status" value="1"/>
</dbReference>
<dbReference type="InterPro" id="IPR020568">
    <property type="entry name" value="Ribosomal_Su5_D2-typ_SF"/>
</dbReference>
<dbReference type="NCBIfam" id="NF004189">
    <property type="entry name" value="PRK05644.1"/>
    <property type="match status" value="1"/>
</dbReference>
<dbReference type="InterPro" id="IPR014721">
    <property type="entry name" value="Ribsml_uS5_D2-typ_fold_subgr"/>
</dbReference>
<dbReference type="PROSITE" id="PS50880">
    <property type="entry name" value="TOPRIM"/>
    <property type="match status" value="1"/>
</dbReference>
<dbReference type="EC" id="5.6.2.2" evidence="10"/>
<dbReference type="NCBIfam" id="NF011501">
    <property type="entry name" value="PRK14939.1"/>
    <property type="match status" value="1"/>
</dbReference>
<accession>A0A367ZKT8</accession>
<dbReference type="SMART" id="SM00433">
    <property type="entry name" value="TOP2c"/>
    <property type="match status" value="1"/>
</dbReference>
<evidence type="ECO:0000256" key="10">
    <source>
        <dbReference type="HAMAP-Rule" id="MF_01898"/>
    </source>
</evidence>
<feature type="binding site" evidence="10">
    <location>
        <position position="457"/>
    </location>
    <ligand>
        <name>Mg(2+)</name>
        <dbReference type="ChEBI" id="CHEBI:18420"/>
        <label>1</label>
        <note>catalytic</note>
    </ligand>
</feature>
<dbReference type="InterPro" id="IPR002288">
    <property type="entry name" value="DNA_gyrase_B_C"/>
</dbReference>
<dbReference type="InterPro" id="IPR013759">
    <property type="entry name" value="Topo_IIA_B_C"/>
</dbReference>
<dbReference type="InterPro" id="IPR000565">
    <property type="entry name" value="Topo_IIA_B"/>
</dbReference>
<dbReference type="SMART" id="SM00387">
    <property type="entry name" value="HATPase_c"/>
    <property type="match status" value="1"/>
</dbReference>
<comment type="similarity">
    <text evidence="2 10">Belongs to the type II topoisomerase GyrB family.</text>
</comment>
<evidence type="ECO:0000256" key="6">
    <source>
        <dbReference type="ARBA" id="ARBA00022842"/>
    </source>
</evidence>
<dbReference type="CDD" id="cd00822">
    <property type="entry name" value="TopoII_Trans_DNA_gyrase"/>
    <property type="match status" value="1"/>
</dbReference>
<feature type="domain" description="Toprim" evidence="12">
    <location>
        <begin position="451"/>
        <end position="566"/>
    </location>
</feature>
<feature type="site" description="Interaction with DNA" evidence="10">
    <location>
        <position position="482"/>
    </location>
</feature>
<dbReference type="InterPro" id="IPR013760">
    <property type="entry name" value="Topo_IIA-like_dom_sf"/>
</dbReference>
<dbReference type="NCBIfam" id="TIGR01059">
    <property type="entry name" value="gyrB"/>
    <property type="match status" value="1"/>
</dbReference>
<dbReference type="GO" id="GO:0034335">
    <property type="term" value="F:DNA negative supercoiling activity"/>
    <property type="evidence" value="ECO:0007669"/>
    <property type="project" value="UniProtKB-ARBA"/>
</dbReference>
<comment type="caution">
    <text evidence="13">The sequence shown here is derived from an EMBL/GenBank/DDBJ whole genome shotgun (WGS) entry which is preliminary data.</text>
</comment>
<dbReference type="Gene3D" id="3.40.50.670">
    <property type="match status" value="1"/>
</dbReference>
<organism evidence="13 14">
    <name type="scientific">Candidatus Ozemobacter sibiricus</name>
    <dbReference type="NCBI Taxonomy" id="2268124"/>
    <lineage>
        <taxon>Bacteria</taxon>
        <taxon>Candidatus Ozemobacteria</taxon>
        <taxon>Candidatus Ozemobacterales</taxon>
        <taxon>Candidatus Ozemobacteraceae</taxon>
        <taxon>Candidatus Ozemobacter</taxon>
    </lineage>
</organism>
<evidence type="ECO:0000256" key="1">
    <source>
        <dbReference type="ARBA" id="ARBA00000185"/>
    </source>
</evidence>
<evidence type="ECO:0000256" key="2">
    <source>
        <dbReference type="ARBA" id="ARBA00010708"/>
    </source>
</evidence>
<comment type="function">
    <text evidence="10">A type II topoisomerase that negatively supercoils closed circular double-stranded (ds) DNA in an ATP-dependent manner to modulate DNA topology and maintain chromosomes in an underwound state. Negative supercoiling favors strand separation, and DNA replication, transcription, recombination and repair, all of which involve strand separation. Also able to catalyze the interconversion of other topological isomers of dsDNA rings, including catenanes and knotted rings. Type II topoisomerases break and join 2 DNA strands simultaneously in an ATP-dependent manner.</text>
</comment>
<dbReference type="FunFam" id="3.30.230.10:FF:000005">
    <property type="entry name" value="DNA gyrase subunit B"/>
    <property type="match status" value="1"/>
</dbReference>
<comment type="cofactor">
    <cofactor evidence="10">
        <name>Mg(2+)</name>
        <dbReference type="ChEBI" id="CHEBI:18420"/>
    </cofactor>
    <cofactor evidence="10">
        <name>Mn(2+)</name>
        <dbReference type="ChEBI" id="CHEBI:29035"/>
    </cofactor>
    <cofactor evidence="10">
        <name>Ca(2+)</name>
        <dbReference type="ChEBI" id="CHEBI:29108"/>
    </cofactor>
    <text evidence="10">Binds two Mg(2+) per subunit. The magnesium ions form salt bridges with both the protein and the DNA. Can also accept other divalent metal cations, such as Mn(2+) or Ca(2+).</text>
</comment>
<dbReference type="InterPro" id="IPR003594">
    <property type="entry name" value="HATPase_dom"/>
</dbReference>
<dbReference type="PRINTS" id="PR01159">
    <property type="entry name" value="DNAGYRASEB"/>
</dbReference>
<dbReference type="SUPFAM" id="SSF55874">
    <property type="entry name" value="ATPase domain of HSP90 chaperone/DNA topoisomerase II/histidine kinase"/>
    <property type="match status" value="1"/>
</dbReference>
<feature type="region of interest" description="Disordered" evidence="11">
    <location>
        <begin position="1"/>
        <end position="35"/>
    </location>
</feature>
<dbReference type="PRINTS" id="PR00418">
    <property type="entry name" value="TPI2FAMILY"/>
</dbReference>
<dbReference type="GO" id="GO:0006261">
    <property type="term" value="P:DNA-templated DNA replication"/>
    <property type="evidence" value="ECO:0007669"/>
    <property type="project" value="UniProtKB-UniRule"/>
</dbReference>
<dbReference type="InterPro" id="IPR036890">
    <property type="entry name" value="HATPase_C_sf"/>
</dbReference>
<keyword evidence="8" id="KW-0238">DNA-binding</keyword>
<comment type="subunit">
    <text evidence="10">Heterotetramer, composed of two GyrA and two GyrB chains. In the heterotetramer, GyrA contains the active site tyrosine that forms a transient covalent intermediate with DNA, while GyrB binds cofactors and catalyzes ATP hydrolysis.</text>
</comment>